<dbReference type="Proteomes" id="UP000009231">
    <property type="component" value="Chromosome"/>
</dbReference>
<dbReference type="PROSITE" id="PS00088">
    <property type="entry name" value="SOD_MN"/>
    <property type="match status" value="1"/>
</dbReference>
<feature type="binding site" evidence="5">
    <location>
        <position position="76"/>
    </location>
    <ligand>
        <name>Mn(2+)</name>
        <dbReference type="ChEBI" id="CHEBI:29035"/>
    </ligand>
</feature>
<proteinExistence type="inferred from homology"/>
<dbReference type="InterPro" id="IPR019831">
    <property type="entry name" value="Mn/Fe_SOD_N"/>
</dbReference>
<dbReference type="SUPFAM" id="SSF54719">
    <property type="entry name" value="Fe,Mn superoxide dismutase (SOD), C-terminal domain"/>
    <property type="match status" value="1"/>
</dbReference>
<dbReference type="InterPro" id="IPR019833">
    <property type="entry name" value="Mn/Fe_SOD_BS"/>
</dbReference>
<feature type="binding site" evidence="5">
    <location>
        <position position="166"/>
    </location>
    <ligand>
        <name>Mn(2+)</name>
        <dbReference type="ChEBI" id="CHEBI:29035"/>
    </ligand>
</feature>
<dbReference type="GeneID" id="10668737"/>
<dbReference type="InterPro" id="IPR001189">
    <property type="entry name" value="Mn/Fe_SOD"/>
</dbReference>
<dbReference type="SUPFAM" id="SSF46609">
    <property type="entry name" value="Fe,Mn superoxide dismutase (SOD), N-terminal domain"/>
    <property type="match status" value="1"/>
</dbReference>
<evidence type="ECO:0000313" key="10">
    <source>
        <dbReference type="Proteomes" id="UP000009231"/>
    </source>
</evidence>
<dbReference type="EMBL" id="CP002772">
    <property type="protein sequence ID" value="AEG18249.1"/>
    <property type="molecule type" value="Genomic_DNA"/>
</dbReference>
<evidence type="ECO:0000259" key="8">
    <source>
        <dbReference type="Pfam" id="PF02777"/>
    </source>
</evidence>
<comment type="similarity">
    <text evidence="1 6">Belongs to the iron/manganese superoxide dismutase family.</text>
</comment>
<dbReference type="InterPro" id="IPR036314">
    <property type="entry name" value="SOD_C_sf"/>
</dbReference>
<dbReference type="PIRSF" id="PIRSF000349">
    <property type="entry name" value="SODismutase"/>
    <property type="match status" value="1"/>
</dbReference>
<dbReference type="OrthoDB" id="32917at2157"/>
<comment type="function">
    <text evidence="6">Destroys radicals which are normally produced within the cells and which are toxic to biological systems.</text>
</comment>
<dbReference type="PANTHER" id="PTHR11404">
    <property type="entry name" value="SUPEROXIDE DISMUTASE 2"/>
    <property type="match status" value="1"/>
</dbReference>
<keyword evidence="3 5" id="KW-0479">Metal-binding</keyword>
<dbReference type="PANTHER" id="PTHR11404:SF6">
    <property type="entry name" value="SUPEROXIDE DISMUTASE [MN], MITOCHONDRIAL"/>
    <property type="match status" value="1"/>
</dbReference>
<reference evidence="9 10" key="1">
    <citation type="journal article" date="2014" name="Int. J. Syst. Evol. Microbiol.">
        <title>Methanobacterium paludis sp. nov. and a novel strain of Methanobacterium lacus isolated from northern peatlands.</title>
        <authorList>
            <person name="Cadillo-Quiroz H."/>
            <person name="Brauer S.L."/>
            <person name="Goodson N."/>
            <person name="Yavitt J.B."/>
            <person name="Zinder S.H."/>
        </authorList>
    </citation>
    <scope>NUCLEOTIDE SEQUENCE [LARGE SCALE GENOMIC DNA]</scope>
    <source>
        <strain evidence="10">DSM 25820 / JCM 18151 / SWAN1</strain>
    </source>
</reference>
<dbReference type="HOGENOM" id="CLU_031625_2_2_2"/>
<dbReference type="eggNOG" id="arCOG04147">
    <property type="taxonomic scope" value="Archaea"/>
</dbReference>
<feature type="binding site" evidence="5">
    <location>
        <position position="30"/>
    </location>
    <ligand>
        <name>Mn(2+)</name>
        <dbReference type="ChEBI" id="CHEBI:29035"/>
    </ligand>
</feature>
<accession>F6D5R7</accession>
<evidence type="ECO:0000313" key="9">
    <source>
        <dbReference type="EMBL" id="AEG18249.1"/>
    </source>
</evidence>
<dbReference type="InterPro" id="IPR019832">
    <property type="entry name" value="Mn/Fe_SOD_C"/>
</dbReference>
<dbReference type="InterPro" id="IPR036324">
    <property type="entry name" value="Mn/Fe_SOD_N_sf"/>
</dbReference>
<dbReference type="InterPro" id="IPR050265">
    <property type="entry name" value="Fe/Mn_Superoxide_Dismutase"/>
</dbReference>
<dbReference type="STRING" id="868131.MSWAN_1232"/>
<evidence type="ECO:0000259" key="7">
    <source>
        <dbReference type="Pfam" id="PF00081"/>
    </source>
</evidence>
<evidence type="ECO:0000256" key="5">
    <source>
        <dbReference type="PIRSR" id="PIRSR000349-1"/>
    </source>
</evidence>
<evidence type="ECO:0000256" key="1">
    <source>
        <dbReference type="ARBA" id="ARBA00008714"/>
    </source>
</evidence>
<dbReference type="KEGG" id="mew:MSWAN_1232"/>
<dbReference type="Gene3D" id="3.55.40.20">
    <property type="entry name" value="Iron/manganese superoxide dismutase, C-terminal domain"/>
    <property type="match status" value="1"/>
</dbReference>
<dbReference type="Pfam" id="PF00081">
    <property type="entry name" value="Sod_Fe_N"/>
    <property type="match status" value="1"/>
</dbReference>
<keyword evidence="10" id="KW-1185">Reference proteome</keyword>
<dbReference type="Gene3D" id="1.10.287.990">
    <property type="entry name" value="Fe,Mn superoxide dismutase (SOD) domain"/>
    <property type="match status" value="1"/>
</dbReference>
<dbReference type="FunFam" id="3.55.40.20:FF:000004">
    <property type="entry name" value="Superoxide dismutase [Fe]"/>
    <property type="match status" value="1"/>
</dbReference>
<feature type="domain" description="Manganese/iron superoxide dismutase C-terminal" evidence="8">
    <location>
        <begin position="93"/>
        <end position="195"/>
    </location>
</feature>
<evidence type="ECO:0000256" key="2">
    <source>
        <dbReference type="ARBA" id="ARBA00012682"/>
    </source>
</evidence>
<evidence type="ECO:0000256" key="4">
    <source>
        <dbReference type="ARBA" id="ARBA00023002"/>
    </source>
</evidence>
<feature type="domain" description="Manganese/iron superoxide dismutase N-terminal" evidence="7">
    <location>
        <begin position="6"/>
        <end position="83"/>
    </location>
</feature>
<dbReference type="GO" id="GO:0004784">
    <property type="term" value="F:superoxide dismutase activity"/>
    <property type="evidence" value="ECO:0007669"/>
    <property type="project" value="UniProtKB-EC"/>
</dbReference>
<evidence type="ECO:0000256" key="3">
    <source>
        <dbReference type="ARBA" id="ARBA00022723"/>
    </source>
</evidence>
<gene>
    <name evidence="9" type="ordered locus">MSWAN_1232</name>
</gene>
<dbReference type="RefSeq" id="WP_013825750.1">
    <property type="nucleotide sequence ID" value="NC_015574.1"/>
</dbReference>
<dbReference type="GO" id="GO:0046872">
    <property type="term" value="F:metal ion binding"/>
    <property type="evidence" value="ECO:0007669"/>
    <property type="project" value="UniProtKB-KW"/>
</dbReference>
<feature type="binding site" evidence="5">
    <location>
        <position position="162"/>
    </location>
    <ligand>
        <name>Mn(2+)</name>
        <dbReference type="ChEBI" id="CHEBI:29035"/>
    </ligand>
</feature>
<dbReference type="AlphaFoldDB" id="F6D5R7"/>
<dbReference type="Pfam" id="PF02777">
    <property type="entry name" value="Sod_Fe_C"/>
    <property type="match status" value="1"/>
</dbReference>
<keyword evidence="4 6" id="KW-0560">Oxidoreductase</keyword>
<evidence type="ECO:0000256" key="6">
    <source>
        <dbReference type="RuleBase" id="RU000414"/>
    </source>
</evidence>
<dbReference type="PRINTS" id="PR01703">
    <property type="entry name" value="MNSODISMTASE"/>
</dbReference>
<comment type="catalytic activity">
    <reaction evidence="6">
        <text>2 superoxide + 2 H(+) = H2O2 + O2</text>
        <dbReference type="Rhea" id="RHEA:20696"/>
        <dbReference type="ChEBI" id="CHEBI:15378"/>
        <dbReference type="ChEBI" id="CHEBI:15379"/>
        <dbReference type="ChEBI" id="CHEBI:16240"/>
        <dbReference type="ChEBI" id="CHEBI:18421"/>
        <dbReference type="EC" id="1.15.1.1"/>
    </reaction>
</comment>
<name>F6D5R7_METPW</name>
<sequence length="204" mass="23904">MEKKFYELPALPYGYKDLEPYISEEQLKIHHDKHHQAYVDGANALLKKFDSRDSEEFDVKAVAKELSFHVGGFVLHKLFWRNMGPAEKCGGEPTGKIAEYIKKDYGSFERFKKEFTQTAVGAEGSGWAALTLCKRTDRIFIMQIEKHNVNLIPGFRIMMVLDVWEHAYYLDYQNRRPEFVDAFWNIVNWDEVNKRVEAWLDSSL</sequence>
<protein>
    <recommendedName>
        <fullName evidence="2 6">Superoxide dismutase</fullName>
        <ecNumber evidence="2 6">1.15.1.1</ecNumber>
    </recommendedName>
</protein>
<organism evidence="9 10">
    <name type="scientific">Methanobacterium paludis (strain DSM 25820 / JCM 18151 / SWAN1)</name>
    <dbReference type="NCBI Taxonomy" id="868131"/>
    <lineage>
        <taxon>Archaea</taxon>
        <taxon>Methanobacteriati</taxon>
        <taxon>Methanobacteriota</taxon>
        <taxon>Methanomada group</taxon>
        <taxon>Methanobacteria</taxon>
        <taxon>Methanobacteriales</taxon>
        <taxon>Methanobacteriaceae</taxon>
        <taxon>Methanobacterium</taxon>
    </lineage>
</organism>
<dbReference type="EC" id="1.15.1.1" evidence="2 6"/>